<protein>
    <submittedName>
        <fullName evidence="1">Uncharacterized protein</fullName>
    </submittedName>
</protein>
<gene>
    <name evidence="1" type="ORF">Hyperionvirus20_36</name>
</gene>
<sequence>MSDVLPLFFSCGCFATFMRADPFPSSRSRYFITPINVLLPTSTEPAITMATSVRSGEVVEADSLRSISPDMYIYIIGNVITIIIHGKIISNFIGDGIKFEIIFV</sequence>
<proteinExistence type="predicted"/>
<dbReference type="EMBL" id="MK072402">
    <property type="protein sequence ID" value="AYV84258.1"/>
    <property type="molecule type" value="Genomic_DNA"/>
</dbReference>
<reference evidence="1" key="1">
    <citation type="submission" date="2018-10" db="EMBL/GenBank/DDBJ databases">
        <title>Hidden diversity of soil giant viruses.</title>
        <authorList>
            <person name="Schulz F."/>
            <person name="Alteio L."/>
            <person name="Goudeau D."/>
            <person name="Ryan E.M."/>
            <person name="Malmstrom R.R."/>
            <person name="Blanchard J."/>
            <person name="Woyke T."/>
        </authorList>
    </citation>
    <scope>NUCLEOTIDE SEQUENCE</scope>
    <source>
        <strain evidence="1">HYV1</strain>
    </source>
</reference>
<organism evidence="1">
    <name type="scientific">Hyperionvirus sp</name>
    <dbReference type="NCBI Taxonomy" id="2487770"/>
    <lineage>
        <taxon>Viruses</taxon>
        <taxon>Varidnaviria</taxon>
        <taxon>Bamfordvirae</taxon>
        <taxon>Nucleocytoviricota</taxon>
        <taxon>Megaviricetes</taxon>
        <taxon>Imitervirales</taxon>
        <taxon>Mimiviridae</taxon>
        <taxon>Klosneuvirinae</taxon>
    </lineage>
</organism>
<accession>A0A3G5AAI6</accession>
<name>A0A3G5AAI6_9VIRU</name>
<evidence type="ECO:0000313" key="1">
    <source>
        <dbReference type="EMBL" id="AYV84258.1"/>
    </source>
</evidence>